<keyword evidence="1" id="KW-1133">Transmembrane helix</keyword>
<proteinExistence type="predicted"/>
<dbReference type="AlphaFoldDB" id="R7ZNN4"/>
<accession>R7ZNN4</accession>
<organism evidence="2 3">
    <name type="scientific">Lunatimonas lonarensis</name>
    <dbReference type="NCBI Taxonomy" id="1232681"/>
    <lineage>
        <taxon>Bacteria</taxon>
        <taxon>Pseudomonadati</taxon>
        <taxon>Bacteroidota</taxon>
        <taxon>Cytophagia</taxon>
        <taxon>Cytophagales</taxon>
        <taxon>Cyclobacteriaceae</taxon>
    </lineage>
</organism>
<gene>
    <name evidence="2" type="ORF">ADIS_3895</name>
</gene>
<evidence type="ECO:0000256" key="1">
    <source>
        <dbReference type="SAM" id="Phobius"/>
    </source>
</evidence>
<feature type="transmembrane region" description="Helical" evidence="1">
    <location>
        <begin position="6"/>
        <end position="25"/>
    </location>
</feature>
<keyword evidence="1" id="KW-0812">Transmembrane</keyword>
<dbReference type="EMBL" id="AQHR01000103">
    <property type="protein sequence ID" value="EON75634.1"/>
    <property type="molecule type" value="Genomic_DNA"/>
</dbReference>
<protein>
    <submittedName>
        <fullName evidence="2">Uncharacterized protein</fullName>
    </submittedName>
</protein>
<keyword evidence="1" id="KW-0472">Membrane</keyword>
<keyword evidence="3" id="KW-1185">Reference proteome</keyword>
<sequence>MAEILLAGTDFFCVFLIYPKSSVFLKKTPRKSGLKAGKRYI</sequence>
<comment type="caution">
    <text evidence="2">The sequence shown here is derived from an EMBL/GenBank/DDBJ whole genome shotgun (WGS) entry which is preliminary data.</text>
</comment>
<reference evidence="2 3" key="1">
    <citation type="submission" date="2013-02" db="EMBL/GenBank/DDBJ databases">
        <title>A novel strain isolated from Lonar lake, Maharashtra, India.</title>
        <authorList>
            <person name="Singh A."/>
        </authorList>
    </citation>
    <scope>NUCLEOTIDE SEQUENCE [LARGE SCALE GENOMIC DNA]</scope>
    <source>
        <strain evidence="2 3">AK24</strain>
    </source>
</reference>
<dbReference type="Proteomes" id="UP000013909">
    <property type="component" value="Unassembled WGS sequence"/>
</dbReference>
<evidence type="ECO:0000313" key="3">
    <source>
        <dbReference type="Proteomes" id="UP000013909"/>
    </source>
</evidence>
<evidence type="ECO:0000313" key="2">
    <source>
        <dbReference type="EMBL" id="EON75634.1"/>
    </source>
</evidence>
<name>R7ZNN4_9BACT</name>